<organism evidence="2 3">
    <name type="scientific">Synchytrium endobioticum</name>
    <dbReference type="NCBI Taxonomy" id="286115"/>
    <lineage>
        <taxon>Eukaryota</taxon>
        <taxon>Fungi</taxon>
        <taxon>Fungi incertae sedis</taxon>
        <taxon>Chytridiomycota</taxon>
        <taxon>Chytridiomycota incertae sedis</taxon>
        <taxon>Chytridiomycetes</taxon>
        <taxon>Synchytriales</taxon>
        <taxon>Synchytriaceae</taxon>
        <taxon>Synchytrium</taxon>
    </lineage>
</organism>
<comment type="caution">
    <text evidence="2">The sequence shown here is derived from an EMBL/GenBank/DDBJ whole genome shotgun (WGS) entry which is preliminary data.</text>
</comment>
<evidence type="ECO:0000313" key="2">
    <source>
        <dbReference type="EMBL" id="TPX49820.1"/>
    </source>
</evidence>
<dbReference type="VEuPathDB" id="FungiDB:SeMB42_g02465"/>
<evidence type="ECO:0000313" key="3">
    <source>
        <dbReference type="Proteomes" id="UP000317494"/>
    </source>
</evidence>
<dbReference type="Proteomes" id="UP000317494">
    <property type="component" value="Unassembled WGS sequence"/>
</dbReference>
<sequence>MRQRVPPSSVAGDRVPPTVPDTRTEPQASCSRSAMTVPPLTHTMSWALARFLLTSRCFPPGSNDQVLPSSKITRPPAVACSKQKLDRLSTISIISANSGSS</sequence>
<feature type="region of interest" description="Disordered" evidence="1">
    <location>
        <begin position="1"/>
        <end position="36"/>
    </location>
</feature>
<protein>
    <submittedName>
        <fullName evidence="2">Uncharacterized protein</fullName>
    </submittedName>
</protein>
<dbReference type="AlphaFoldDB" id="A0A507DG61"/>
<reference evidence="2 3" key="1">
    <citation type="journal article" date="2019" name="Sci. Rep.">
        <title>Comparative genomics of chytrid fungi reveal insights into the obligate biotrophic and pathogenic lifestyle of Synchytrium endobioticum.</title>
        <authorList>
            <person name="van de Vossenberg B.T.L.H."/>
            <person name="Warris S."/>
            <person name="Nguyen H.D.T."/>
            <person name="van Gent-Pelzer M.P.E."/>
            <person name="Joly D.L."/>
            <person name="van de Geest H.C."/>
            <person name="Bonants P.J.M."/>
            <person name="Smith D.S."/>
            <person name="Levesque C.A."/>
            <person name="van der Lee T.A.J."/>
        </authorList>
    </citation>
    <scope>NUCLEOTIDE SEQUENCE [LARGE SCALE GENOMIC DNA]</scope>
    <source>
        <strain evidence="2 3">MB42</strain>
    </source>
</reference>
<name>A0A507DG61_9FUNG</name>
<accession>A0A507DG61</accession>
<proteinExistence type="predicted"/>
<feature type="compositionally biased region" description="Polar residues" evidence="1">
    <location>
        <begin position="25"/>
        <end position="34"/>
    </location>
</feature>
<dbReference type="EMBL" id="QEAN01000076">
    <property type="protein sequence ID" value="TPX49820.1"/>
    <property type="molecule type" value="Genomic_DNA"/>
</dbReference>
<keyword evidence="3" id="KW-1185">Reference proteome</keyword>
<evidence type="ECO:0000256" key="1">
    <source>
        <dbReference type="SAM" id="MobiDB-lite"/>
    </source>
</evidence>
<gene>
    <name evidence="2" type="ORF">SeMB42_g02465</name>
</gene>